<reference evidence="2" key="1">
    <citation type="submission" date="2018-06" db="EMBL/GenBank/DDBJ databases">
        <authorList>
            <person name="Zhirakovskaya E."/>
        </authorList>
    </citation>
    <scope>NUCLEOTIDE SEQUENCE</scope>
</reference>
<evidence type="ECO:0000259" key="1">
    <source>
        <dbReference type="Pfam" id="PF12146"/>
    </source>
</evidence>
<dbReference type="GO" id="GO:0004622">
    <property type="term" value="F:phosphatidylcholine lysophospholipase activity"/>
    <property type="evidence" value="ECO:0007669"/>
    <property type="project" value="UniProtKB-EC"/>
</dbReference>
<dbReference type="AlphaFoldDB" id="A0A3B0RH52"/>
<dbReference type="InterPro" id="IPR029058">
    <property type="entry name" value="AB_hydrolase_fold"/>
</dbReference>
<protein>
    <submittedName>
        <fullName evidence="2">Lysophospholipase L2</fullName>
        <ecNumber evidence="2">3.1.1.5</ecNumber>
    </submittedName>
</protein>
<proteinExistence type="predicted"/>
<dbReference type="InterPro" id="IPR051044">
    <property type="entry name" value="MAG_DAG_Lipase"/>
</dbReference>
<dbReference type="EC" id="3.1.1.5" evidence="2"/>
<dbReference type="Pfam" id="PF12146">
    <property type="entry name" value="Hydrolase_4"/>
    <property type="match status" value="1"/>
</dbReference>
<name>A0A3B0RH52_9ZZZZ</name>
<dbReference type="PANTHER" id="PTHR11614">
    <property type="entry name" value="PHOSPHOLIPASE-RELATED"/>
    <property type="match status" value="1"/>
</dbReference>
<organism evidence="2">
    <name type="scientific">hydrothermal vent metagenome</name>
    <dbReference type="NCBI Taxonomy" id="652676"/>
    <lineage>
        <taxon>unclassified sequences</taxon>
        <taxon>metagenomes</taxon>
        <taxon>ecological metagenomes</taxon>
    </lineage>
</organism>
<dbReference type="InterPro" id="IPR022742">
    <property type="entry name" value="Hydrolase_4"/>
</dbReference>
<gene>
    <name evidence="2" type="ORF">MNBD_ALPHA08-2020</name>
</gene>
<accession>A0A3B0RH52</accession>
<dbReference type="Gene3D" id="3.40.50.1820">
    <property type="entry name" value="alpha/beta hydrolase"/>
    <property type="match status" value="1"/>
</dbReference>
<keyword evidence="2" id="KW-0378">Hydrolase</keyword>
<dbReference type="EMBL" id="UOEC01000098">
    <property type="protein sequence ID" value="VAV92350.1"/>
    <property type="molecule type" value="Genomic_DNA"/>
</dbReference>
<sequence>MELGSSSGRPVPEGLKAGTVTTADGCNLRYAICSDGVGKRGTVCVLHGRRGYIERDYETIEDLKARGFAVALLDWRGQGRSDRLLKDPRKGHIKNYRQYDADLEAFMKQVVLPDCPPPYYGLAHSTGGNVLLRALQKSTWFEACVLLAPMLGFRRTKFPMFILKGLINLLASTGFSWISMPGDFKTRAFSRNELTHDEKRFNRQLEILAENPDLDLGAPTVGWLAASLAANKYLMGLKGNDVLRTPVLIVASGDERVVSADDMDQFSRQVGGIPMVTVEHAYHEVLLERDSMREQFWAAFDSFMEQHSKPVIPDL</sequence>
<evidence type="ECO:0000313" key="2">
    <source>
        <dbReference type="EMBL" id="VAV92350.1"/>
    </source>
</evidence>
<feature type="domain" description="Serine aminopeptidase S33" evidence="1">
    <location>
        <begin position="40"/>
        <end position="290"/>
    </location>
</feature>
<dbReference type="SUPFAM" id="SSF53474">
    <property type="entry name" value="alpha/beta-Hydrolases"/>
    <property type="match status" value="1"/>
</dbReference>